<dbReference type="PANTHER" id="PTHR35332">
    <property type="entry name" value="REGULATION OF ENOLASE PROTEIN 1"/>
    <property type="match status" value="1"/>
</dbReference>
<proteinExistence type="predicted"/>
<comment type="caution">
    <text evidence="1">The sequence shown here is derived from an EMBL/GenBank/DDBJ whole genome shotgun (WGS) entry which is preliminary data.</text>
</comment>
<dbReference type="PIRSF" id="PIRSF022704">
    <property type="entry name" value="UCP022704"/>
    <property type="match status" value="1"/>
</dbReference>
<dbReference type="InterPro" id="IPR015987">
    <property type="entry name" value="UCP022704"/>
</dbReference>
<organism evidence="1 2">
    <name type="scientific">Shouchella xiaoxiensis</name>
    <dbReference type="NCBI Taxonomy" id="766895"/>
    <lineage>
        <taxon>Bacteria</taxon>
        <taxon>Bacillati</taxon>
        <taxon>Bacillota</taxon>
        <taxon>Bacilli</taxon>
        <taxon>Bacillales</taxon>
        <taxon>Bacillaceae</taxon>
        <taxon>Shouchella</taxon>
    </lineage>
</organism>
<keyword evidence="2" id="KW-1185">Reference proteome</keyword>
<name>A0ABS2STP3_9BACI</name>
<accession>A0ABS2STP3</accession>
<evidence type="ECO:0000313" key="2">
    <source>
        <dbReference type="Proteomes" id="UP001179280"/>
    </source>
</evidence>
<dbReference type="Pfam" id="PF07081">
    <property type="entry name" value="DUF1349"/>
    <property type="match status" value="1"/>
</dbReference>
<dbReference type="InterPro" id="IPR009784">
    <property type="entry name" value="DUF1349"/>
</dbReference>
<protein>
    <submittedName>
        <fullName evidence="1">Regulation of enolase protein 1 (Concanavalin A-like superfamily)</fullName>
    </submittedName>
</protein>
<reference evidence="1" key="1">
    <citation type="submission" date="2021-01" db="EMBL/GenBank/DDBJ databases">
        <title>Genomic Encyclopedia of Type Strains, Phase IV (KMG-IV): sequencing the most valuable type-strain genomes for metagenomic binning, comparative biology and taxonomic classification.</title>
        <authorList>
            <person name="Goeker M."/>
        </authorList>
    </citation>
    <scope>NUCLEOTIDE SEQUENCE</scope>
    <source>
        <strain evidence="1">DSM 21943</strain>
    </source>
</reference>
<sequence length="204" mass="23677">MDKTILKESFTQKTISDKLNWLNEPSHWVVENGLKIRSDADTDFWQRTHYGFRRDNGHFLYAEIEGDFRITTRVVTSPVNRYDQAGLMIRFDENNWLKTSSEFIPAEANKLGVVVTNNGYSDWSSQPIETIEAMSYRITRKKQTYYVDVSSDEIHWTQIRIAHLCSKNQQVHAGLYGCSPQGKDAEFAFQSLVIEEFAEEESAY</sequence>
<dbReference type="PANTHER" id="PTHR35332:SF2">
    <property type="entry name" value="REGULATION OF ENOLASE PROTEIN 1"/>
    <property type="match status" value="1"/>
</dbReference>
<dbReference type="EMBL" id="JAFBCV010000005">
    <property type="protein sequence ID" value="MBM7838900.1"/>
    <property type="molecule type" value="Genomic_DNA"/>
</dbReference>
<gene>
    <name evidence="1" type="ORF">JOC54_002159</name>
</gene>
<evidence type="ECO:0000313" key="1">
    <source>
        <dbReference type="EMBL" id="MBM7838900.1"/>
    </source>
</evidence>
<dbReference type="Gene3D" id="2.60.120.200">
    <property type="match status" value="1"/>
</dbReference>
<dbReference type="SUPFAM" id="SSF49899">
    <property type="entry name" value="Concanavalin A-like lectins/glucanases"/>
    <property type="match status" value="1"/>
</dbReference>
<dbReference type="Proteomes" id="UP001179280">
    <property type="component" value="Unassembled WGS sequence"/>
</dbReference>
<dbReference type="InterPro" id="IPR013320">
    <property type="entry name" value="ConA-like_dom_sf"/>
</dbReference>
<dbReference type="RefSeq" id="WP_204466231.1">
    <property type="nucleotide sequence ID" value="NZ_JAFBCV010000005.1"/>
</dbReference>